<dbReference type="InterPro" id="IPR027417">
    <property type="entry name" value="P-loop_NTPase"/>
</dbReference>
<dbReference type="STRING" id="1586287.BBK82_04030"/>
<dbReference type="Gene3D" id="3.40.50.300">
    <property type="entry name" value="P-loop containing nucleotide triphosphate hydrolases"/>
    <property type="match status" value="1"/>
</dbReference>
<dbReference type="GO" id="GO:0003677">
    <property type="term" value="F:DNA binding"/>
    <property type="evidence" value="ECO:0007669"/>
    <property type="project" value="InterPro"/>
</dbReference>
<sequence length="424" mass="45332">MDSLTQRQLGLLFRSYRTERHLTQRQLAKLSGVSVRTIRDIEIGTSQQPRRETVRLMANALGLSSREHTEIEAASGRPVSRDDLRFVFATSALPPPSPFDALVGRRAELASLAGSLRSGGDRLVTVTGLSGIGKTRLALEVAFALHDMDGTAVLWSSPDTLYPTSVRAPEQLASTLRSGLEGLRAAGTDGLAEVIADQPALLVLDDCRSLRSDRVLALLSDCPRVRVLVTAPDPVGLPGERVVPLGPLTVPGRRHTDPDVLARVPSVELLVRYARQVHPGFRLTDANLPAVTGLARGADGIPAVLASVAQWLAVYEPEALCEQVDDDPFGFVDGLRDRITDRLDTLDGPERLLLERLSGLKSAWSVTDAVTVTGLPPSTCARLVRALLVTGVVRPASAEGRSRFGVLSLVRSLTCARPAAVGAA</sequence>
<dbReference type="EMBL" id="CP016793">
    <property type="protein sequence ID" value="ANZ35380.1"/>
    <property type="molecule type" value="Genomic_DNA"/>
</dbReference>
<evidence type="ECO:0000313" key="2">
    <source>
        <dbReference type="EMBL" id="ANZ35380.1"/>
    </source>
</evidence>
<dbReference type="PANTHER" id="PTHR47691:SF3">
    <property type="entry name" value="HTH-TYPE TRANSCRIPTIONAL REGULATOR RV0890C-RELATED"/>
    <property type="match status" value="1"/>
</dbReference>
<organism evidence="2 3">
    <name type="scientific">Lentzea guizhouensis</name>
    <dbReference type="NCBI Taxonomy" id="1586287"/>
    <lineage>
        <taxon>Bacteria</taxon>
        <taxon>Bacillati</taxon>
        <taxon>Actinomycetota</taxon>
        <taxon>Actinomycetes</taxon>
        <taxon>Pseudonocardiales</taxon>
        <taxon>Pseudonocardiaceae</taxon>
        <taxon>Lentzea</taxon>
    </lineage>
</organism>
<evidence type="ECO:0000259" key="1">
    <source>
        <dbReference type="PROSITE" id="PS50943"/>
    </source>
</evidence>
<dbReference type="InterPro" id="IPR010982">
    <property type="entry name" value="Lambda_DNA-bd_dom_sf"/>
</dbReference>
<dbReference type="InterPro" id="IPR001387">
    <property type="entry name" value="Cro/C1-type_HTH"/>
</dbReference>
<feature type="domain" description="HTH cro/C1-type" evidence="1">
    <location>
        <begin position="13"/>
        <end position="68"/>
    </location>
</feature>
<dbReference type="RefSeq" id="WP_065913795.1">
    <property type="nucleotide sequence ID" value="NZ_CP016793.1"/>
</dbReference>
<dbReference type="KEGG" id="led:BBK82_04030"/>
<dbReference type="InterPro" id="IPR036388">
    <property type="entry name" value="WH-like_DNA-bd_sf"/>
</dbReference>
<dbReference type="AlphaFoldDB" id="A0A1B2HCC6"/>
<keyword evidence="3" id="KW-1185">Reference proteome</keyword>
<dbReference type="OrthoDB" id="3427187at2"/>
<dbReference type="Pfam" id="PF01381">
    <property type="entry name" value="HTH_3"/>
    <property type="match status" value="1"/>
</dbReference>
<dbReference type="SMART" id="SM00530">
    <property type="entry name" value="HTH_XRE"/>
    <property type="match status" value="1"/>
</dbReference>
<dbReference type="PROSITE" id="PS50943">
    <property type="entry name" value="HTH_CROC1"/>
    <property type="match status" value="1"/>
</dbReference>
<dbReference type="SUPFAM" id="SSF47413">
    <property type="entry name" value="lambda repressor-like DNA-binding domains"/>
    <property type="match status" value="1"/>
</dbReference>
<dbReference type="SUPFAM" id="SSF52540">
    <property type="entry name" value="P-loop containing nucleoside triphosphate hydrolases"/>
    <property type="match status" value="1"/>
</dbReference>
<reference evidence="2 3" key="1">
    <citation type="submission" date="2016-07" db="EMBL/GenBank/DDBJ databases">
        <title>Complete genome sequence of the Lentzea guizhouensis DHS C013.</title>
        <authorList>
            <person name="Cao C."/>
        </authorList>
    </citation>
    <scope>NUCLEOTIDE SEQUENCE [LARGE SCALE GENOMIC DNA]</scope>
    <source>
        <strain evidence="2 3">DHS C013</strain>
    </source>
</reference>
<proteinExistence type="predicted"/>
<dbReference type="CDD" id="cd00093">
    <property type="entry name" value="HTH_XRE"/>
    <property type="match status" value="1"/>
</dbReference>
<dbReference type="Gene3D" id="1.10.10.10">
    <property type="entry name" value="Winged helix-like DNA-binding domain superfamily/Winged helix DNA-binding domain"/>
    <property type="match status" value="1"/>
</dbReference>
<dbReference type="PANTHER" id="PTHR47691">
    <property type="entry name" value="REGULATOR-RELATED"/>
    <property type="match status" value="1"/>
</dbReference>
<dbReference type="Gene3D" id="1.10.260.40">
    <property type="entry name" value="lambda repressor-like DNA-binding domains"/>
    <property type="match status" value="1"/>
</dbReference>
<name>A0A1B2HCC6_9PSEU</name>
<accession>A0A1B2HCC6</accession>
<dbReference type="PRINTS" id="PR00364">
    <property type="entry name" value="DISEASERSIST"/>
</dbReference>
<evidence type="ECO:0000313" key="3">
    <source>
        <dbReference type="Proteomes" id="UP000093053"/>
    </source>
</evidence>
<gene>
    <name evidence="2" type="ORF">BBK82_04030</name>
</gene>
<dbReference type="Proteomes" id="UP000093053">
    <property type="component" value="Chromosome"/>
</dbReference>
<protein>
    <recommendedName>
        <fullName evidence="1">HTH cro/C1-type domain-containing protein</fullName>
    </recommendedName>
</protein>